<dbReference type="OrthoDB" id="103324at2"/>
<keyword evidence="1" id="KW-0560">Oxidoreductase</keyword>
<dbReference type="Pfam" id="PF01494">
    <property type="entry name" value="FAD_binding_3"/>
    <property type="match status" value="1"/>
</dbReference>
<evidence type="ECO:0000256" key="1">
    <source>
        <dbReference type="ARBA" id="ARBA00023002"/>
    </source>
</evidence>
<evidence type="ECO:0000313" key="4">
    <source>
        <dbReference type="EMBL" id="PYC71600.1"/>
    </source>
</evidence>
<dbReference type="RefSeq" id="WP_110563566.1">
    <property type="nucleotide sequence ID" value="NZ_PYBV01000013.1"/>
</dbReference>
<keyword evidence="5" id="KW-1185">Reference proteome</keyword>
<accession>A0A318NWT9</accession>
<evidence type="ECO:0000256" key="2">
    <source>
        <dbReference type="ARBA" id="ARBA00038396"/>
    </source>
</evidence>
<proteinExistence type="inferred from homology"/>
<sequence>MAQESSYDVAVLGAGFAGSALAAALARGGTRVLLLDPGGHPRFSTEEIVTPYTATLLRTMAVWHRVPELAWLADAPSASRRVSRSTGVGRTLGFLYHHHGRAPAAADVLQITSPAAIPAEPTLYRQDTDSFLFHAAVRYGADARQHVRLAEVRIETSGVSLTAVDGRRFHAGFVVDAGGGGEAFAAGAGLVDGEELPAHSWSLHTHLVGAGSMREATGSTRAFGAPGRWDDGPCYHVFDGGYLWRVPFGNHRRSTSLVTGVGLTVDATRYPFPSGASPGDVLRDLIEPYPMIRAQLGAARVVQPWTVVTHRPPAGTTLAGPRWCALPGREPSGFFLSRGLTDQLAAAGLLAVLLRGRGAGGLDPAGVATAKATLASLRAGGNTLAEMVLAGTRSPLLWKAVLRVWEVGLLFGTLQAQGALRRLRRGDDRPARALAGSPDAGSPFPGDAGFRRLLDRAVGLCADGAADPSAAGERLFVLLRDAEVVPDVFGFTDPRKRYYHPTPPDLARLALWTLRSAPPGTGAVVRDGLRAVLGASARPSTGGAKP</sequence>
<dbReference type="PANTHER" id="PTHR43747:SF5">
    <property type="entry name" value="FAD-BINDING DOMAIN-CONTAINING PROTEIN"/>
    <property type="match status" value="1"/>
</dbReference>
<evidence type="ECO:0000259" key="3">
    <source>
        <dbReference type="Pfam" id="PF01494"/>
    </source>
</evidence>
<dbReference type="SUPFAM" id="SSF51905">
    <property type="entry name" value="FAD/NAD(P)-binding domain"/>
    <property type="match status" value="1"/>
</dbReference>
<organism evidence="4 5">
    <name type="scientific">Micromonospora arborensis</name>
    <dbReference type="NCBI Taxonomy" id="2116518"/>
    <lineage>
        <taxon>Bacteria</taxon>
        <taxon>Bacillati</taxon>
        <taxon>Actinomycetota</taxon>
        <taxon>Actinomycetes</taxon>
        <taxon>Micromonosporales</taxon>
        <taxon>Micromonosporaceae</taxon>
        <taxon>Micromonospora</taxon>
    </lineage>
</organism>
<feature type="domain" description="FAD-binding" evidence="3">
    <location>
        <begin position="7"/>
        <end position="189"/>
    </location>
</feature>
<dbReference type="AlphaFoldDB" id="A0A318NWT9"/>
<reference evidence="4 5" key="1">
    <citation type="submission" date="2018-03" db="EMBL/GenBank/DDBJ databases">
        <title>Bioinformatic expansion and discovery of thiopeptide antibiotics.</title>
        <authorList>
            <person name="Schwalen C.J."/>
            <person name="Hudson G.A."/>
            <person name="Mitchell D.A."/>
        </authorList>
    </citation>
    <scope>NUCLEOTIDE SEQUENCE [LARGE SCALE GENOMIC DNA]</scope>
    <source>
        <strain evidence="4 5">NRRL 8041</strain>
    </source>
</reference>
<protein>
    <recommendedName>
        <fullName evidence="3">FAD-binding domain-containing protein</fullName>
    </recommendedName>
</protein>
<dbReference type="InterPro" id="IPR002938">
    <property type="entry name" value="FAD-bd"/>
</dbReference>
<dbReference type="InterPro" id="IPR036188">
    <property type="entry name" value="FAD/NAD-bd_sf"/>
</dbReference>
<comment type="caution">
    <text evidence="4">The sequence shown here is derived from an EMBL/GenBank/DDBJ whole genome shotgun (WGS) entry which is preliminary data.</text>
</comment>
<comment type="similarity">
    <text evidence="2">Belongs to the flavin-dependent halogenase family. Bacterial tryptophan halogenase subfamily.</text>
</comment>
<dbReference type="PANTHER" id="PTHR43747">
    <property type="entry name" value="FAD-BINDING PROTEIN"/>
    <property type="match status" value="1"/>
</dbReference>
<gene>
    <name evidence="4" type="ORF">C7C45_11260</name>
</gene>
<evidence type="ECO:0000313" key="5">
    <source>
        <dbReference type="Proteomes" id="UP000248333"/>
    </source>
</evidence>
<dbReference type="Gene3D" id="3.50.50.60">
    <property type="entry name" value="FAD/NAD(P)-binding domain"/>
    <property type="match status" value="1"/>
</dbReference>
<dbReference type="EMBL" id="PYBV01000013">
    <property type="protein sequence ID" value="PYC71600.1"/>
    <property type="molecule type" value="Genomic_DNA"/>
</dbReference>
<dbReference type="Proteomes" id="UP000248333">
    <property type="component" value="Unassembled WGS sequence"/>
</dbReference>
<dbReference type="GO" id="GO:0016491">
    <property type="term" value="F:oxidoreductase activity"/>
    <property type="evidence" value="ECO:0007669"/>
    <property type="project" value="UniProtKB-KW"/>
</dbReference>
<name>A0A318NWT9_9ACTN</name>
<dbReference type="GO" id="GO:0071949">
    <property type="term" value="F:FAD binding"/>
    <property type="evidence" value="ECO:0007669"/>
    <property type="project" value="InterPro"/>
</dbReference>
<dbReference type="InterPro" id="IPR050816">
    <property type="entry name" value="Flavin-dep_Halogenase_NPB"/>
</dbReference>